<name>A0A510J960_9FUSO</name>
<comment type="subcellular location">
    <subcellularLocation>
        <location evidence="1">Membrane</location>
        <topology evidence="1">Multi-pass membrane protein</topology>
    </subcellularLocation>
</comment>
<dbReference type="KEGG" id="lgo:JCM16774_0770"/>
<dbReference type="RefSeq" id="WP_006807140.1">
    <property type="nucleotide sequence ID" value="NZ_AP019822.1"/>
</dbReference>
<evidence type="ECO:0000313" key="6">
    <source>
        <dbReference type="Proteomes" id="UP000321606"/>
    </source>
</evidence>
<dbReference type="EMBL" id="AP019822">
    <property type="protein sequence ID" value="BBM35840.1"/>
    <property type="molecule type" value="Genomic_DNA"/>
</dbReference>
<dbReference type="InterPro" id="IPR003825">
    <property type="entry name" value="Colicin-V_CvpA"/>
</dbReference>
<dbReference type="Proteomes" id="UP000321606">
    <property type="component" value="Chromosome"/>
</dbReference>
<sequence length="197" mass="23178">MILDIGFLILLILSFLLGRKRGFTLEFFNVFKYLLILYFMKYTYGAVKVLFKLAEKDSRDQLKIYIIAFAILYISLTIILKLSANFLKSIKLKRLNEFFGGILGIIKTTFVIFIIYIIVLIGSTHSKRLEEIKHQSLAVKGITQYLYVYSEVFPDFIKNDVNRYRKKRAEEKLKRNVLNELKENNLNEGIKNNENNR</sequence>
<keyword evidence="3" id="KW-1133">Transmembrane helix</keyword>
<dbReference type="PANTHER" id="PTHR37306:SF1">
    <property type="entry name" value="COLICIN V PRODUCTION PROTEIN"/>
    <property type="match status" value="1"/>
</dbReference>
<dbReference type="PANTHER" id="PTHR37306">
    <property type="entry name" value="COLICIN V PRODUCTION PROTEIN"/>
    <property type="match status" value="1"/>
</dbReference>
<evidence type="ECO:0000313" key="5">
    <source>
        <dbReference type="EMBL" id="BBM35840.1"/>
    </source>
</evidence>
<evidence type="ECO:0000256" key="1">
    <source>
        <dbReference type="ARBA" id="ARBA00004141"/>
    </source>
</evidence>
<keyword evidence="4" id="KW-0472">Membrane</keyword>
<gene>
    <name evidence="5" type="primary">cvpA</name>
    <name evidence="5" type="ORF">JCM16774_0770</name>
</gene>
<organism evidence="5 6">
    <name type="scientific">Pseudoleptotrichia goodfellowii</name>
    <dbReference type="NCBI Taxonomy" id="157692"/>
    <lineage>
        <taxon>Bacteria</taxon>
        <taxon>Fusobacteriati</taxon>
        <taxon>Fusobacteriota</taxon>
        <taxon>Fusobacteriia</taxon>
        <taxon>Fusobacteriales</taxon>
        <taxon>Leptotrichiaceae</taxon>
        <taxon>Pseudoleptotrichia</taxon>
    </lineage>
</organism>
<dbReference type="STRING" id="714315.GCA_000516535_00764"/>
<dbReference type="GO" id="GO:0016020">
    <property type="term" value="C:membrane"/>
    <property type="evidence" value="ECO:0007669"/>
    <property type="project" value="UniProtKB-SubCell"/>
</dbReference>
<evidence type="ECO:0000256" key="4">
    <source>
        <dbReference type="ARBA" id="ARBA00023136"/>
    </source>
</evidence>
<proteinExistence type="predicted"/>
<keyword evidence="2" id="KW-0812">Transmembrane</keyword>
<accession>A0A510J960</accession>
<evidence type="ECO:0000256" key="2">
    <source>
        <dbReference type="ARBA" id="ARBA00022692"/>
    </source>
</evidence>
<dbReference type="AlphaFoldDB" id="A0A510J960"/>
<reference evidence="5 6" key="1">
    <citation type="submission" date="2019-07" db="EMBL/GenBank/DDBJ databases">
        <title>Complete Genome Sequence of Leptotrichia goodfellowii Strain JCM 16774.</title>
        <authorList>
            <person name="Watanabe S."/>
            <person name="Cui L."/>
        </authorList>
    </citation>
    <scope>NUCLEOTIDE SEQUENCE [LARGE SCALE GENOMIC DNA]</scope>
    <source>
        <strain evidence="5 6">JCM16774</strain>
    </source>
</reference>
<protein>
    <submittedName>
        <fullName evidence="5">Putative CvpA family protein</fullName>
    </submittedName>
</protein>
<evidence type="ECO:0000256" key="3">
    <source>
        <dbReference type="ARBA" id="ARBA00022989"/>
    </source>
</evidence>
<dbReference type="Pfam" id="PF02674">
    <property type="entry name" value="Colicin_V"/>
    <property type="match status" value="1"/>
</dbReference>
<dbReference type="GO" id="GO:0009403">
    <property type="term" value="P:toxin biosynthetic process"/>
    <property type="evidence" value="ECO:0007669"/>
    <property type="project" value="InterPro"/>
</dbReference>
<dbReference type="OrthoDB" id="80902at2"/>